<reference evidence="2 3" key="1">
    <citation type="submission" date="2020-01" db="EMBL/GenBank/DDBJ databases">
        <title>Identification and distribution of gene clusters putatively required for synthesis of sphingolipid metabolism inhibitors in phylogenetically diverse species of the filamentous fungus Fusarium.</title>
        <authorList>
            <person name="Kim H.-S."/>
            <person name="Busman M."/>
            <person name="Brown D.W."/>
            <person name="Divon H."/>
            <person name="Uhlig S."/>
            <person name="Proctor R.H."/>
        </authorList>
    </citation>
    <scope>NUCLEOTIDE SEQUENCE [LARGE SCALE GENOMIC DNA]</scope>
    <source>
        <strain evidence="2 3">NRRL 20459</strain>
    </source>
</reference>
<evidence type="ECO:0000256" key="1">
    <source>
        <dbReference type="SAM" id="MobiDB-lite"/>
    </source>
</evidence>
<dbReference type="EMBL" id="JAADYS010000190">
    <property type="protein sequence ID" value="KAF4471561.1"/>
    <property type="molecule type" value="Genomic_DNA"/>
</dbReference>
<accession>A0A8H4LN23</accession>
<gene>
    <name evidence="2" type="ORF">FALBO_1528</name>
</gene>
<keyword evidence="3" id="KW-1185">Reference proteome</keyword>
<evidence type="ECO:0000313" key="2">
    <source>
        <dbReference type="EMBL" id="KAF4471561.1"/>
    </source>
</evidence>
<evidence type="ECO:0000313" key="3">
    <source>
        <dbReference type="Proteomes" id="UP000554235"/>
    </source>
</evidence>
<dbReference type="Proteomes" id="UP000554235">
    <property type="component" value="Unassembled WGS sequence"/>
</dbReference>
<feature type="compositionally biased region" description="Polar residues" evidence="1">
    <location>
        <begin position="39"/>
        <end position="61"/>
    </location>
</feature>
<feature type="region of interest" description="Disordered" evidence="1">
    <location>
        <begin position="38"/>
        <end position="62"/>
    </location>
</feature>
<dbReference type="OrthoDB" id="5295362at2759"/>
<feature type="region of interest" description="Disordered" evidence="1">
    <location>
        <begin position="205"/>
        <end position="226"/>
    </location>
</feature>
<protein>
    <submittedName>
        <fullName evidence="2">Uncharacterized protein</fullName>
    </submittedName>
</protein>
<dbReference type="AlphaFoldDB" id="A0A8H4LN23"/>
<comment type="caution">
    <text evidence="2">The sequence shown here is derived from an EMBL/GenBank/DDBJ whole genome shotgun (WGS) entry which is preliminary data.</text>
</comment>
<sequence length="379" mass="42207">MAQTNVDLRVDPVAPAKAPMTRKYVDHWLPRLVPPDPWNVSSPRSDIETTRVSQSPATQPYNPDLVEEEVIPRQTFSSTHPAQSDATEQGRYPRYVSSNKSVSFDDVFQGGEAPVKHIIAQPPKGDKRWFILRCNEHNHNFKHPPFRGAKAHLESRLHGRLSKVSNELIIECFGIEVLNCNDELAKKNNSASSRANQHNAKRLITDIADETAPQRTSEPKRPRLTTTGRSRTVAADLLDIQTRSIGVNFPKAIQDLESTPPQLPLIRTLADQWDSEVVVPRDNEPDPSSSSHPAVHIWAFQKPSYHIMNSETFRALQRKPPATASGLMDRPQIAAIGISFKSLGHGSGKQVAVSGSWSTAGPLPTTRKAIYKWYPTKHG</sequence>
<name>A0A8H4LN23_9HYPO</name>
<proteinExistence type="predicted"/>
<organism evidence="2 3">
    <name type="scientific">Fusarium albosuccineum</name>
    <dbReference type="NCBI Taxonomy" id="1237068"/>
    <lineage>
        <taxon>Eukaryota</taxon>
        <taxon>Fungi</taxon>
        <taxon>Dikarya</taxon>
        <taxon>Ascomycota</taxon>
        <taxon>Pezizomycotina</taxon>
        <taxon>Sordariomycetes</taxon>
        <taxon>Hypocreomycetidae</taxon>
        <taxon>Hypocreales</taxon>
        <taxon>Nectriaceae</taxon>
        <taxon>Fusarium</taxon>
        <taxon>Fusarium decemcellulare species complex</taxon>
    </lineage>
</organism>